<feature type="region of interest" description="Disordered" evidence="1">
    <location>
        <begin position="48"/>
        <end position="107"/>
    </location>
</feature>
<comment type="caution">
    <text evidence="2">The sequence shown here is derived from an EMBL/GenBank/DDBJ whole genome shotgun (WGS) entry which is preliminary data.</text>
</comment>
<dbReference type="OrthoDB" id="9774608at2"/>
<protein>
    <submittedName>
        <fullName evidence="2">Uncharacterized protein</fullName>
    </submittedName>
</protein>
<dbReference type="AlphaFoldDB" id="A0A844TM82"/>
<dbReference type="EMBL" id="WQNE01000024">
    <property type="protein sequence ID" value="MVT76422.1"/>
    <property type="molecule type" value="Genomic_DNA"/>
</dbReference>
<keyword evidence="3" id="KW-1185">Reference proteome</keyword>
<accession>A0A844TM82</accession>
<evidence type="ECO:0000313" key="2">
    <source>
        <dbReference type="EMBL" id="MVT76422.1"/>
    </source>
</evidence>
<feature type="compositionally biased region" description="Low complexity" evidence="1">
    <location>
        <begin position="58"/>
        <end position="68"/>
    </location>
</feature>
<organism evidence="2 3">
    <name type="scientific">Bradyrhizobium cajani</name>
    <dbReference type="NCBI Taxonomy" id="1928661"/>
    <lineage>
        <taxon>Bacteria</taxon>
        <taxon>Pseudomonadati</taxon>
        <taxon>Pseudomonadota</taxon>
        <taxon>Alphaproteobacteria</taxon>
        <taxon>Hyphomicrobiales</taxon>
        <taxon>Nitrobacteraceae</taxon>
        <taxon>Bradyrhizobium</taxon>
    </lineage>
</organism>
<gene>
    <name evidence="2" type="ORF">GPL20_25830</name>
</gene>
<evidence type="ECO:0000256" key="1">
    <source>
        <dbReference type="SAM" id="MobiDB-lite"/>
    </source>
</evidence>
<proteinExistence type="predicted"/>
<feature type="region of interest" description="Disordered" evidence="1">
    <location>
        <begin position="215"/>
        <end position="251"/>
    </location>
</feature>
<evidence type="ECO:0000313" key="3">
    <source>
        <dbReference type="Proteomes" id="UP000449969"/>
    </source>
</evidence>
<dbReference type="Proteomes" id="UP000449969">
    <property type="component" value="Unassembled WGS sequence"/>
</dbReference>
<sequence>MSEDKLRHTLADFRMGCADLLDRLLAEHLPAFGVGLVDLARSWRRMASGTGRVPAPPRSSANRSASGDGADGRGGTRARGRDAVRCKQSAYQRSQAATARERNTEHLKAARVAPVEIKRQRQVREDKAQQGQEAEKAARLQHRLRARRHEDGGRRFPPRTHVQVASVAGEQIVTGFDVTNNGSDRRLMRPCWSGSAPALEACSKTILSMAALATPTTSSGRSIRDRHALSAHTQSGSSLPRARDGSGVLAW</sequence>
<reference evidence="2 3" key="1">
    <citation type="submission" date="2019-12" db="EMBL/GenBank/DDBJ databases">
        <title>Draft genome sequences Bradyrhizobium cajani AMBPC1010, Bradyrhizobium pachyrhizi AMBPC1040 and Bradyrhizobium yuanmingense ALSPC3051, three plant growth promoting strains isolated from nodules of Cajanus cajan L. in Dominican Republic.</title>
        <authorList>
            <person name="Flores-Felix J.D."/>
            <person name="Araujo J."/>
            <person name="Diaz-Alcantara C."/>
            <person name="Gonzalez-Andres F."/>
            <person name="Velazquez E."/>
        </authorList>
    </citation>
    <scope>NUCLEOTIDE SEQUENCE [LARGE SCALE GENOMIC DNA]</scope>
    <source>
        <strain evidence="2 3">1010</strain>
    </source>
</reference>
<name>A0A844TM82_9BRAD</name>